<dbReference type="Proteomes" id="UP001527925">
    <property type="component" value="Unassembled WGS sequence"/>
</dbReference>
<keyword evidence="4" id="KW-1185">Reference proteome</keyword>
<evidence type="ECO:0000313" key="3">
    <source>
        <dbReference type="EMBL" id="KAL2918716.1"/>
    </source>
</evidence>
<dbReference type="PANTHER" id="PTHR45662">
    <property type="entry name" value="PHOSPHATIDYLINOSITIDE PHOSPHATASE SAC1"/>
    <property type="match status" value="1"/>
</dbReference>
<keyword evidence="1" id="KW-0812">Transmembrane</keyword>
<evidence type="ECO:0000313" key="4">
    <source>
        <dbReference type="Proteomes" id="UP001527925"/>
    </source>
</evidence>
<feature type="transmembrane region" description="Helical" evidence="1">
    <location>
        <begin position="557"/>
        <end position="576"/>
    </location>
</feature>
<keyword evidence="1" id="KW-0472">Membrane</keyword>
<dbReference type="PANTHER" id="PTHR45662:SF2">
    <property type="entry name" value="PHOSPHATIDYLINOSITOL-3-PHOSPHATASE SAC1"/>
    <property type="match status" value="1"/>
</dbReference>
<name>A0ABR4NGU0_9FUNG</name>
<feature type="transmembrane region" description="Helical" evidence="1">
    <location>
        <begin position="532"/>
        <end position="551"/>
    </location>
</feature>
<accession>A0ABR4NGU0</accession>
<evidence type="ECO:0000259" key="2">
    <source>
        <dbReference type="PROSITE" id="PS50275"/>
    </source>
</evidence>
<dbReference type="EMBL" id="JADGIZ020000005">
    <property type="protein sequence ID" value="KAL2918716.1"/>
    <property type="molecule type" value="Genomic_DNA"/>
</dbReference>
<comment type="caution">
    <text evidence="3">The sequence shown here is derived from an EMBL/GenBank/DDBJ whole genome shotgun (WGS) entry which is preliminary data.</text>
</comment>
<gene>
    <name evidence="3" type="primary">SAC1_2</name>
    <name evidence="3" type="ORF">HK105_201550</name>
</gene>
<dbReference type="PROSITE" id="PS50275">
    <property type="entry name" value="SAC"/>
    <property type="match status" value="1"/>
</dbReference>
<keyword evidence="1" id="KW-1133">Transmembrane helix</keyword>
<protein>
    <submittedName>
        <fullName evidence="3">Phosphoinositide phosphatase sac1</fullName>
    </submittedName>
</protein>
<evidence type="ECO:0000256" key="1">
    <source>
        <dbReference type="SAM" id="Phobius"/>
    </source>
</evidence>
<feature type="domain" description="SAC" evidence="2">
    <location>
        <begin position="124"/>
        <end position="461"/>
    </location>
</feature>
<sequence>MALYQSLHLYASPDAFTLAPVFADPAIPRESLVIRRTDGAVLLNAPPSPTLGQEEVTVIHGVLGIIRLNAGDYLVVATDRRRIGSLGGHEVFVLTSHRVMSVRKSQTHITDRQIRDDATYLAMLSELLDGKAFYFSYTYDLTHTVQRRAQMGRLESLPMWQRADERFFWNRFLQSPLISITQRDPVRNNLSRFILPIICGFVSITNLSVHARPISFALVSRRSQYRAGTRYHSRGIDERGHVSNFVETEQIVEVEGAGLRASYVQTRGSIPLFWRQLVGVRYPPRLVIENKPSTSTAFRNHFYEQFKLYGQQIVVNLINKQGYEGPLGVAFARQVLDLKDERLRFIHFDFHEHCRNMRWDRISILVSAIKEDLDEQGYCAVDARNALVKEQVSSVRTNCIDCLDRTNVVQSVLGRRMLERQLRDLGLFAETEQISDIADLERIFKNVWADNADAISVQYSSTGALKTDFTRTGKRSTGGALQDFANTMMRYVKNNFLDGFRQDAIDLFVGRYQVDPSRESPFANQLVTPRTILIPMLLILAGFVAVFALVMPQTTATTAWCLAVALAMALAAVRLMDTYSDEFVSRPQLVPDVWAAGRRRTGAGAGAGAGADEVQMELLEGGQ</sequence>
<proteinExistence type="predicted"/>
<organism evidence="3 4">
    <name type="scientific">Polyrhizophydium stewartii</name>
    <dbReference type="NCBI Taxonomy" id="2732419"/>
    <lineage>
        <taxon>Eukaryota</taxon>
        <taxon>Fungi</taxon>
        <taxon>Fungi incertae sedis</taxon>
        <taxon>Chytridiomycota</taxon>
        <taxon>Chytridiomycota incertae sedis</taxon>
        <taxon>Chytridiomycetes</taxon>
        <taxon>Rhizophydiales</taxon>
        <taxon>Rhizophydiales incertae sedis</taxon>
        <taxon>Polyrhizophydium</taxon>
    </lineage>
</organism>
<reference evidence="3 4" key="1">
    <citation type="submission" date="2023-09" db="EMBL/GenBank/DDBJ databases">
        <title>Pangenome analysis of Batrachochytrium dendrobatidis and related Chytrids.</title>
        <authorList>
            <person name="Yacoub M.N."/>
            <person name="Stajich J.E."/>
            <person name="James T.Y."/>
        </authorList>
    </citation>
    <scope>NUCLEOTIDE SEQUENCE [LARGE SCALE GENOMIC DNA]</scope>
    <source>
        <strain evidence="3 4">JEL0888</strain>
    </source>
</reference>
<dbReference type="InterPro" id="IPR002013">
    <property type="entry name" value="SAC_dom"/>
</dbReference>
<dbReference type="Pfam" id="PF02383">
    <property type="entry name" value="Syja_N"/>
    <property type="match status" value="1"/>
</dbReference>